<dbReference type="PROSITE" id="PS00687">
    <property type="entry name" value="ALDEHYDE_DEHYDR_GLU"/>
    <property type="match status" value="1"/>
</dbReference>
<evidence type="ECO:0000256" key="7">
    <source>
        <dbReference type="PROSITE-ProRule" id="PRU10007"/>
    </source>
</evidence>
<proteinExistence type="inferred from homology"/>
<dbReference type="PANTHER" id="PTHR42862">
    <property type="entry name" value="DELTA-1-PYRROLINE-5-CARBOXYLATE DEHYDROGENASE 1, ISOFORM A-RELATED"/>
    <property type="match status" value="1"/>
</dbReference>
<dbReference type="InterPro" id="IPR016163">
    <property type="entry name" value="Ald_DH_C"/>
</dbReference>
<dbReference type="FunFam" id="3.40.605.10:FF:000006">
    <property type="entry name" value="1-pyrroline-5-carboxylate dehydrogenase"/>
    <property type="match status" value="1"/>
</dbReference>
<dbReference type="Gene3D" id="3.40.605.10">
    <property type="entry name" value="Aldehyde Dehydrogenase, Chain A, domain 1"/>
    <property type="match status" value="1"/>
</dbReference>
<evidence type="ECO:0000256" key="5">
    <source>
        <dbReference type="ARBA" id="ARBA00023062"/>
    </source>
</evidence>
<dbReference type="GO" id="GO:0010133">
    <property type="term" value="P:L-proline catabolic process to L-glutamate"/>
    <property type="evidence" value="ECO:0007669"/>
    <property type="project" value="UniProtKB-UniRule"/>
</dbReference>
<comment type="catalytic activity">
    <reaction evidence="6 9">
        <text>L-glutamate 5-semialdehyde + NAD(+) + H2O = L-glutamate + NADH + 2 H(+)</text>
        <dbReference type="Rhea" id="RHEA:30235"/>
        <dbReference type="ChEBI" id="CHEBI:15377"/>
        <dbReference type="ChEBI" id="CHEBI:15378"/>
        <dbReference type="ChEBI" id="CHEBI:29985"/>
        <dbReference type="ChEBI" id="CHEBI:57540"/>
        <dbReference type="ChEBI" id="CHEBI:57945"/>
        <dbReference type="ChEBI" id="CHEBI:58066"/>
        <dbReference type="EC" id="1.2.1.88"/>
    </reaction>
</comment>
<keyword evidence="13" id="KW-1185">Reference proteome</keyword>
<evidence type="ECO:0000256" key="9">
    <source>
        <dbReference type="RuleBase" id="RU366016"/>
    </source>
</evidence>
<feature type="active site" evidence="7">
    <location>
        <position position="318"/>
    </location>
</feature>
<dbReference type="Gene3D" id="3.40.309.10">
    <property type="entry name" value="Aldehyde Dehydrogenase, Chain A, domain 2"/>
    <property type="match status" value="1"/>
</dbReference>
<dbReference type="AlphaFoldDB" id="A0A9C7USZ9"/>
<dbReference type="EC" id="1.2.1.88" evidence="9"/>
<evidence type="ECO:0000313" key="12">
    <source>
        <dbReference type="EMBL" id="GJQ14197.1"/>
    </source>
</evidence>
<dbReference type="OrthoDB" id="5322683at2759"/>
<protein>
    <recommendedName>
        <fullName evidence="9 10">Multifunctional fusion protein</fullName>
    </recommendedName>
    <domain>
        <recommendedName>
            <fullName evidence="10">Delta-1-pyrroline-5-carboxylate dehydrogenase</fullName>
            <shortName evidence="10">P5C dehydrogenase</shortName>
        </recommendedName>
        <alternativeName>
            <fullName evidence="9">L-glutamate gamma-semialdehyde dehydrogenase</fullName>
        </alternativeName>
    </domain>
    <domain>
        <recommendedName>
            <fullName evidence="9">L-glutamate gamma-semialdehyde dehydrogenase</fullName>
            <ecNumber evidence="9">1.2.1.88</ecNumber>
        </recommendedName>
    </domain>
</protein>
<dbReference type="CDD" id="cd07123">
    <property type="entry name" value="ALDH_F4-17_P5CDH"/>
    <property type="match status" value="1"/>
</dbReference>
<dbReference type="Proteomes" id="UP001061958">
    <property type="component" value="Unassembled WGS sequence"/>
</dbReference>
<evidence type="ECO:0000256" key="10">
    <source>
        <dbReference type="RuleBase" id="RU366030"/>
    </source>
</evidence>
<dbReference type="FunFam" id="3.40.309.10:FF:000005">
    <property type="entry name" value="1-pyrroline-5-carboxylate dehydrogenase 1"/>
    <property type="match status" value="1"/>
</dbReference>
<evidence type="ECO:0000256" key="2">
    <source>
        <dbReference type="ARBA" id="ARBA00009986"/>
    </source>
</evidence>
<dbReference type="PROSITE" id="PS00070">
    <property type="entry name" value="ALDEHYDE_DEHYDR_CYS"/>
    <property type="match status" value="1"/>
</dbReference>
<dbReference type="SUPFAM" id="SSF53720">
    <property type="entry name" value="ALDH-like"/>
    <property type="match status" value="1"/>
</dbReference>
<reference evidence="12" key="1">
    <citation type="journal article" date="2022" name="Proc. Natl. Acad. Sci. U.S.A.">
        <title>Life cycle and functional genomics of the unicellular red alga Galdieria for elucidating algal and plant evolution and industrial use.</title>
        <authorList>
            <person name="Hirooka S."/>
            <person name="Itabashi T."/>
            <person name="Ichinose T.M."/>
            <person name="Onuma R."/>
            <person name="Fujiwara T."/>
            <person name="Yamashita S."/>
            <person name="Jong L.W."/>
            <person name="Tomita R."/>
            <person name="Iwane A.H."/>
            <person name="Miyagishima S.Y."/>
        </authorList>
    </citation>
    <scope>NUCLEOTIDE SEQUENCE</scope>
    <source>
        <strain evidence="12">NBRC 102759</strain>
    </source>
</reference>
<evidence type="ECO:0000256" key="3">
    <source>
        <dbReference type="ARBA" id="ARBA00023002"/>
    </source>
</evidence>
<evidence type="ECO:0000256" key="1">
    <source>
        <dbReference type="ARBA" id="ARBA00004786"/>
    </source>
</evidence>
<comment type="pathway">
    <text evidence="1 9">Amino-acid degradation; L-proline degradation into L-glutamate; L-glutamate from L-proline: step 2/2.</text>
</comment>
<evidence type="ECO:0000256" key="8">
    <source>
        <dbReference type="RuleBase" id="RU003345"/>
    </source>
</evidence>
<comment type="similarity">
    <text evidence="2 8">Belongs to the aldehyde dehydrogenase family.</text>
</comment>
<dbReference type="GO" id="GO:0005759">
    <property type="term" value="C:mitochondrial matrix"/>
    <property type="evidence" value="ECO:0007669"/>
    <property type="project" value="TreeGrafter"/>
</dbReference>
<accession>A0A9C7USZ9</accession>
<evidence type="ECO:0000256" key="6">
    <source>
        <dbReference type="ARBA" id="ARBA00048142"/>
    </source>
</evidence>
<dbReference type="InterPro" id="IPR016162">
    <property type="entry name" value="Ald_DH_N"/>
</dbReference>
<comment type="caution">
    <text evidence="12">The sequence shown here is derived from an EMBL/GenBank/DDBJ whole genome shotgun (WGS) entry which is preliminary data.</text>
</comment>
<evidence type="ECO:0000313" key="13">
    <source>
        <dbReference type="Proteomes" id="UP001061958"/>
    </source>
</evidence>
<name>A0A9C7USZ9_9RHOD</name>
<dbReference type="InterPro" id="IPR050485">
    <property type="entry name" value="Proline_metab_enzyme"/>
</dbReference>
<feature type="domain" description="Aldehyde dehydrogenase" evidence="11">
    <location>
        <begin position="90"/>
        <end position="549"/>
    </location>
</feature>
<dbReference type="InterPro" id="IPR029510">
    <property type="entry name" value="Ald_DH_CS_GLU"/>
</dbReference>
<keyword evidence="5 9" id="KW-0642">Proline metabolism</keyword>
<dbReference type="InterPro" id="IPR016161">
    <property type="entry name" value="Ald_DH/histidinol_DH"/>
</dbReference>
<reference evidence="12" key="2">
    <citation type="submission" date="2022-01" db="EMBL/GenBank/DDBJ databases">
        <authorList>
            <person name="Hirooka S."/>
            <person name="Miyagishima S.Y."/>
        </authorList>
    </citation>
    <scope>NUCLEOTIDE SEQUENCE</scope>
    <source>
        <strain evidence="12">NBRC 102759</strain>
    </source>
</reference>
<dbReference type="InterPro" id="IPR016160">
    <property type="entry name" value="Ald_DH_CS_CYS"/>
</dbReference>
<evidence type="ECO:0000259" key="11">
    <source>
        <dbReference type="Pfam" id="PF00171"/>
    </source>
</evidence>
<gene>
    <name evidence="12" type="ORF">GpartN1_g5988.t1</name>
</gene>
<dbReference type="NCBIfam" id="TIGR01236">
    <property type="entry name" value="D1pyr5carbox1"/>
    <property type="match status" value="1"/>
</dbReference>
<keyword evidence="4 9" id="KW-0520">NAD</keyword>
<dbReference type="PANTHER" id="PTHR42862:SF1">
    <property type="entry name" value="DELTA-1-PYRROLINE-5-CARBOXYLATE DEHYDROGENASE 2, ISOFORM A-RELATED"/>
    <property type="match status" value="1"/>
</dbReference>
<dbReference type="GO" id="GO:0003842">
    <property type="term" value="F:L-glutamate gamma-semialdehyde dehydrogenase activity"/>
    <property type="evidence" value="ECO:0007669"/>
    <property type="project" value="UniProtKB-UniRule"/>
</dbReference>
<dbReference type="Pfam" id="PF00171">
    <property type="entry name" value="Aldedh"/>
    <property type="match status" value="1"/>
</dbReference>
<sequence length="582" mass="65248">MSALWNYTIIVQSRFLFKRNFSNFSIRGKSKIPPIHNEPFLDYAVGSPERIKLRKALEKVSSECPHIPLVINGREVKTGQIGKQQRPDKHQQTICEFEYADHSTIEAAIQGSLKAKKHWETMPIDERLSIFLKAADLLSTQYRAEACAAVMLGQGKTVWQAEIDAAVETIDFWRFGCKFAEEIYGIQPPENVKGVWNRAEHRPLEGFVAAITPFNFVAIAANLPSSPAIMGNVAVWKPTESAMLGAWTMFNILREAGLPDGVIQFVPAKASDFAKQVTHSEHLGGLHFTGSTAVFEELQKMIGQNMAHYRSYPRVVGETGGKNFHFVHESADIDNVVHNTIRGAFEYQGQKCSATSRMYVPNNLWPRMRERLVAEAKTIKVGSPDDFTSFMTAVIHERSFDKIQSYIQKAKESSSCKILFGGRCDKSVGYFIEPTIIETTDPDFVTMKEEIFGPVVTIYAYDPKHYVETLELADSSSKYGLTASIFAKDRDAISKAEEILRNSAGNFYINDKCTGSIVGQQPFGGSRKSGTNDKSGSASNLMRWVSVRSIKESFIPLKDYRYPHMVSDQTDEQVTKAQHQFA</sequence>
<dbReference type="EMBL" id="BQMJ01000052">
    <property type="protein sequence ID" value="GJQ14197.1"/>
    <property type="molecule type" value="Genomic_DNA"/>
</dbReference>
<keyword evidence="3 8" id="KW-0560">Oxidoreductase</keyword>
<dbReference type="InterPro" id="IPR005931">
    <property type="entry name" value="P5CDH/ALDH4A1"/>
</dbReference>
<dbReference type="InterPro" id="IPR015590">
    <property type="entry name" value="Aldehyde_DH_dom"/>
</dbReference>
<evidence type="ECO:0000256" key="4">
    <source>
        <dbReference type="ARBA" id="ARBA00023027"/>
    </source>
</evidence>
<organism evidence="12 13">
    <name type="scientific">Galdieria partita</name>
    <dbReference type="NCBI Taxonomy" id="83374"/>
    <lineage>
        <taxon>Eukaryota</taxon>
        <taxon>Rhodophyta</taxon>
        <taxon>Bangiophyceae</taxon>
        <taxon>Galdieriales</taxon>
        <taxon>Galdieriaceae</taxon>
        <taxon>Galdieria</taxon>
    </lineage>
</organism>